<accession>A0A8H3HYZ2</accession>
<dbReference type="Pfam" id="PF12770">
    <property type="entry name" value="CHAT"/>
    <property type="match status" value="1"/>
</dbReference>
<reference evidence="2" key="1">
    <citation type="submission" date="2021-01" db="EMBL/GenBank/DDBJ databases">
        <authorList>
            <person name="Kaushik A."/>
        </authorList>
    </citation>
    <scope>NUCLEOTIDE SEQUENCE</scope>
    <source>
        <strain evidence="2">AG5</strain>
    </source>
</reference>
<proteinExistence type="predicted"/>
<gene>
    <name evidence="2" type="ORF">RDB_LOCUS156622</name>
</gene>
<evidence type="ECO:0000259" key="1">
    <source>
        <dbReference type="Pfam" id="PF12770"/>
    </source>
</evidence>
<dbReference type="Proteomes" id="UP000663827">
    <property type="component" value="Unassembled WGS sequence"/>
</dbReference>
<name>A0A8H3HYZ2_9AGAM</name>
<organism evidence="2 3">
    <name type="scientific">Rhizoctonia solani</name>
    <dbReference type="NCBI Taxonomy" id="456999"/>
    <lineage>
        <taxon>Eukaryota</taxon>
        <taxon>Fungi</taxon>
        <taxon>Dikarya</taxon>
        <taxon>Basidiomycota</taxon>
        <taxon>Agaricomycotina</taxon>
        <taxon>Agaricomycetes</taxon>
        <taxon>Cantharellales</taxon>
        <taxon>Ceratobasidiaceae</taxon>
        <taxon>Rhizoctonia</taxon>
    </lineage>
</organism>
<dbReference type="AlphaFoldDB" id="A0A8H3HYZ2"/>
<dbReference type="EMBL" id="CAJNJQ010004774">
    <property type="protein sequence ID" value="CAE7213869.1"/>
    <property type="molecule type" value="Genomic_DNA"/>
</dbReference>
<sequence>MSETLAENAASGAIRASNYPLALEWLEHARCVVWNQSLMLRSPLDQLHSSNPQLATQLEEVAVQLYTSSSESQAPSITQEQVGQRRLRLANQYQNLLAEARRLPGFEGFLQPVKADTLSRAARNGPVVVINCNTDRCDALFIIPERDNVGHLPIPDFNKQKAERARSDLETSLRHLRLRERGVKLLGEPVYKDRIVSVLLTLWNDIVKLVLDFLGYLGDAPRACLPHITWCPTGTLSFLPLHAAGDYAQPRSRIFDYVISSYTPTATALLASTPTSLNQGSSLLAIAQAVTPGHNPLPDTLTELSHVKNHTYNKAQYTQLIDSEATTASVLDAMEHHSWVHLACHAHQNLRDPTKSGFYLHDGVLDLASINRQSFKNKGLAFLSACQTATGDKWLPNEAIHLASGTLMAGYPSVIGTMWSVVDEDVPLVADKVYGQLMKDGQVGNGEAGRALHDAVAALREKVGEEAFGRWVPYIHIGS</sequence>
<dbReference type="InterPro" id="IPR024983">
    <property type="entry name" value="CHAT_dom"/>
</dbReference>
<protein>
    <recommendedName>
        <fullName evidence="1">CHAT domain-containing protein</fullName>
    </recommendedName>
</protein>
<evidence type="ECO:0000313" key="2">
    <source>
        <dbReference type="EMBL" id="CAE7213869.1"/>
    </source>
</evidence>
<comment type="caution">
    <text evidence="2">The sequence shown here is derived from an EMBL/GenBank/DDBJ whole genome shotgun (WGS) entry which is preliminary data.</text>
</comment>
<feature type="domain" description="CHAT" evidence="1">
    <location>
        <begin position="225"/>
        <end position="479"/>
    </location>
</feature>
<evidence type="ECO:0000313" key="3">
    <source>
        <dbReference type="Proteomes" id="UP000663827"/>
    </source>
</evidence>